<dbReference type="KEGG" id="ego:BBD34_14825"/>
<proteinExistence type="predicted"/>
<evidence type="ECO:0000313" key="3">
    <source>
        <dbReference type="Proteomes" id="UP000190016"/>
    </source>
</evidence>
<dbReference type="Proteomes" id="UP000190816">
    <property type="component" value="Unassembled WGS sequence"/>
</dbReference>
<evidence type="ECO:0000313" key="2">
    <source>
        <dbReference type="EMBL" id="OPB84638.1"/>
    </source>
</evidence>
<dbReference type="RefSeq" id="WP_078404227.1">
    <property type="nucleotide sequence ID" value="NZ_CP016377.1"/>
</dbReference>
<reference evidence="1 4" key="1">
    <citation type="submission" date="2016-06" db="EMBL/GenBank/DDBJ databases">
        <authorList>
            <person name="Nicholson A.C."/>
        </authorList>
    </citation>
    <scope>NUCLEOTIDE SEQUENCE [LARGE SCALE GENOMIC DNA]</scope>
    <source>
        <strain evidence="1 4">G4123</strain>
    </source>
</reference>
<protein>
    <submittedName>
        <fullName evidence="1">Uncharacterized protein</fullName>
    </submittedName>
</protein>
<dbReference type="EMBL" id="MBDS01000019">
    <property type="protein sequence ID" value="OPB84638.1"/>
    <property type="molecule type" value="Genomic_DNA"/>
</dbReference>
<name>A0AAJ3NCI6_9FLAO</name>
<organism evidence="1 4">
    <name type="scientific">Elizabethkingia ursingii</name>
    <dbReference type="NCBI Taxonomy" id="1756150"/>
    <lineage>
        <taxon>Bacteria</taxon>
        <taxon>Pseudomonadati</taxon>
        <taxon>Bacteroidota</taxon>
        <taxon>Flavobacteriia</taxon>
        <taxon>Flavobacteriales</taxon>
        <taxon>Weeksellaceae</taxon>
        <taxon>Elizabethkingia</taxon>
    </lineage>
</organism>
<evidence type="ECO:0000313" key="4">
    <source>
        <dbReference type="Proteomes" id="UP000190816"/>
    </source>
</evidence>
<sequence>MDKEMFKTAFMESFDKKFPERLSVFKDANYRALTELSELVFEINKCIIVELHNAAITLTNHFLERLLKLALIYNEVGVGPIPLEHWNDTFGEANKKYSSISLSIAINKCEEYSLIMPAEKKFLHEIIRVQLRNGFSHADPGMILKNIPRENTFFQGSFSTPNELTPIKMNQTDIPVFQSILIRNFAKNNAEYYFDQVFELSKRIENRLLEKFETIE</sequence>
<dbReference type="Proteomes" id="UP000190016">
    <property type="component" value="Unassembled WGS sequence"/>
</dbReference>
<dbReference type="EMBL" id="MAIC01000013">
    <property type="protein sequence ID" value="OPB75971.1"/>
    <property type="molecule type" value="Genomic_DNA"/>
</dbReference>
<evidence type="ECO:0000313" key="1">
    <source>
        <dbReference type="EMBL" id="OPB75971.1"/>
    </source>
</evidence>
<reference evidence="2 3" key="2">
    <citation type="submission" date="2016-07" db="EMBL/GenBank/DDBJ databases">
        <title>Revisiting the Taxonomy of the Elizabethkingia Genus based on Whole-Genome Sequencing, Optical Mapping, and MALDI-TOF.</title>
        <authorList>
            <person name="Nicholson A.C."/>
        </authorList>
    </citation>
    <scope>NUCLEOTIDE SEQUENCE [LARGE SCALE GENOMIC DNA]</scope>
    <source>
        <strain evidence="2 3">C1558</strain>
    </source>
</reference>
<comment type="caution">
    <text evidence="1">The sequence shown here is derived from an EMBL/GenBank/DDBJ whole genome shotgun (WGS) entry which is preliminary data.</text>
</comment>
<accession>A0AAJ3NCI6</accession>
<gene>
    <name evidence="1" type="ORF">BAY32_04195</name>
    <name evidence="2" type="ORF">BB021_14875</name>
</gene>
<keyword evidence="3" id="KW-1185">Reference proteome</keyword>
<dbReference type="AlphaFoldDB" id="A0AAJ3NCI6"/>